<dbReference type="InterPro" id="IPR003140">
    <property type="entry name" value="PLipase/COase/thioEstase"/>
</dbReference>
<reference evidence="3" key="1">
    <citation type="journal article" date="2015" name="Nature">
        <title>Complex archaea that bridge the gap between prokaryotes and eukaryotes.</title>
        <authorList>
            <person name="Spang A."/>
            <person name="Saw J.H."/>
            <person name="Jorgensen S.L."/>
            <person name="Zaremba-Niedzwiedzka K."/>
            <person name="Martijn J."/>
            <person name="Lind A.E."/>
            <person name="van Eijk R."/>
            <person name="Schleper C."/>
            <person name="Guy L."/>
            <person name="Ettema T.J."/>
        </authorList>
    </citation>
    <scope>NUCLEOTIDE SEQUENCE</scope>
</reference>
<evidence type="ECO:0000313" key="3">
    <source>
        <dbReference type="EMBL" id="KKN89316.1"/>
    </source>
</evidence>
<dbReference type="InterPro" id="IPR050955">
    <property type="entry name" value="Plant_Biomass_Hydrol_Est"/>
</dbReference>
<dbReference type="AlphaFoldDB" id="A0A0F9WSQ8"/>
<comment type="caution">
    <text evidence="3">The sequence shown here is derived from an EMBL/GenBank/DDBJ whole genome shotgun (WGS) entry which is preliminary data.</text>
</comment>
<organism evidence="3">
    <name type="scientific">marine sediment metagenome</name>
    <dbReference type="NCBI Taxonomy" id="412755"/>
    <lineage>
        <taxon>unclassified sequences</taxon>
        <taxon>metagenomes</taxon>
        <taxon>ecological metagenomes</taxon>
    </lineage>
</organism>
<dbReference type="SUPFAM" id="SSF53474">
    <property type="entry name" value="alpha/beta-Hydrolases"/>
    <property type="match status" value="1"/>
</dbReference>
<dbReference type="EMBL" id="LAZR01000120">
    <property type="protein sequence ID" value="KKN89316.1"/>
    <property type="molecule type" value="Genomic_DNA"/>
</dbReference>
<dbReference type="PANTHER" id="PTHR43037:SF1">
    <property type="entry name" value="BLL1128 PROTEIN"/>
    <property type="match status" value="1"/>
</dbReference>
<accession>A0A0F9WSQ8</accession>
<evidence type="ECO:0000259" key="2">
    <source>
        <dbReference type="Pfam" id="PF02230"/>
    </source>
</evidence>
<keyword evidence="1" id="KW-0732">Signal</keyword>
<gene>
    <name evidence="3" type="ORF">LCGC14_0239730</name>
</gene>
<evidence type="ECO:0000256" key="1">
    <source>
        <dbReference type="ARBA" id="ARBA00022729"/>
    </source>
</evidence>
<dbReference type="Gene3D" id="3.40.50.1820">
    <property type="entry name" value="alpha/beta hydrolase"/>
    <property type="match status" value="1"/>
</dbReference>
<sequence length="265" mass="30132">MKNKHFFILALLLVCNFITTAQDVNLFEKKELIVAADTLRYRILYPENFDTKKSYPLVLFLHGAGERGNDNQKQLTHGSSLFLDQNNRTEFPAIVLMPQCATNDYWAQVDVNRNNYPVKLDFQFKNGPTKAMGLVLSLLDKFKEETFVNKNRTYVMGLSMGGMGTYELLARNPNRFAAAIAICGAGDPKYVNNYAKKIPVWAFHGAKDNVVDPLQSMKMVSALLNEGAFPRLTLYDFANHNSWDPAFAEPELLQWLFSNTLNEEK</sequence>
<feature type="domain" description="Phospholipase/carboxylesterase/thioesterase" evidence="2">
    <location>
        <begin position="52"/>
        <end position="226"/>
    </location>
</feature>
<dbReference type="PANTHER" id="PTHR43037">
    <property type="entry name" value="UNNAMED PRODUCT-RELATED"/>
    <property type="match status" value="1"/>
</dbReference>
<proteinExistence type="predicted"/>
<name>A0A0F9WSQ8_9ZZZZ</name>
<dbReference type="InterPro" id="IPR029058">
    <property type="entry name" value="AB_hydrolase_fold"/>
</dbReference>
<protein>
    <recommendedName>
        <fullName evidence="2">Phospholipase/carboxylesterase/thioesterase domain-containing protein</fullName>
    </recommendedName>
</protein>
<dbReference type="GO" id="GO:0016787">
    <property type="term" value="F:hydrolase activity"/>
    <property type="evidence" value="ECO:0007669"/>
    <property type="project" value="InterPro"/>
</dbReference>
<dbReference type="Pfam" id="PF02230">
    <property type="entry name" value="Abhydrolase_2"/>
    <property type="match status" value="1"/>
</dbReference>